<reference evidence="1" key="1">
    <citation type="journal article" date="2015" name="Nature">
        <title>Complex archaea that bridge the gap between prokaryotes and eukaryotes.</title>
        <authorList>
            <person name="Spang A."/>
            <person name="Saw J.H."/>
            <person name="Jorgensen S.L."/>
            <person name="Zaremba-Niedzwiedzka K."/>
            <person name="Martijn J."/>
            <person name="Lind A.E."/>
            <person name="van Eijk R."/>
            <person name="Schleper C."/>
            <person name="Guy L."/>
            <person name="Ettema T.J."/>
        </authorList>
    </citation>
    <scope>NUCLEOTIDE SEQUENCE</scope>
</reference>
<gene>
    <name evidence="1" type="ORF">LCGC14_2310800</name>
</gene>
<dbReference type="EMBL" id="LAZR01032787">
    <property type="protein sequence ID" value="KKL49912.1"/>
    <property type="molecule type" value="Genomic_DNA"/>
</dbReference>
<dbReference type="AlphaFoldDB" id="A0A0F9FFL5"/>
<comment type="caution">
    <text evidence="1">The sequence shown here is derived from an EMBL/GenBank/DDBJ whole genome shotgun (WGS) entry which is preliminary data.</text>
</comment>
<protein>
    <submittedName>
        <fullName evidence="1">Uncharacterized protein</fullName>
    </submittedName>
</protein>
<name>A0A0F9FFL5_9ZZZZ</name>
<evidence type="ECO:0000313" key="1">
    <source>
        <dbReference type="EMBL" id="KKL49912.1"/>
    </source>
</evidence>
<accession>A0A0F9FFL5</accession>
<feature type="non-terminal residue" evidence="1">
    <location>
        <position position="1"/>
    </location>
</feature>
<sequence>HFIGVNRASRRVYQLLGLTWDGYRRQPMQRTEYYMPWGTVTVDELHKMEYTERADWWNGDEW</sequence>
<proteinExistence type="predicted"/>
<organism evidence="1">
    <name type="scientific">marine sediment metagenome</name>
    <dbReference type="NCBI Taxonomy" id="412755"/>
    <lineage>
        <taxon>unclassified sequences</taxon>
        <taxon>metagenomes</taxon>
        <taxon>ecological metagenomes</taxon>
    </lineage>
</organism>